<evidence type="ECO:0000256" key="9">
    <source>
        <dbReference type="ARBA" id="ARBA00023102"/>
    </source>
</evidence>
<dbReference type="RefSeq" id="WP_275418789.1">
    <property type="nucleotide sequence ID" value="NZ_CP106878.1"/>
</dbReference>
<feature type="active site" description="Proton donor" evidence="12">
    <location>
        <position position="128"/>
    </location>
</feature>
<dbReference type="EMBL" id="CP106878">
    <property type="protein sequence ID" value="WAA10976.1"/>
    <property type="molecule type" value="Genomic_DNA"/>
</dbReference>
<dbReference type="HAMAP" id="MF_01014">
    <property type="entry name" value="HisA"/>
    <property type="match status" value="1"/>
</dbReference>
<evidence type="ECO:0000313" key="15">
    <source>
        <dbReference type="EMBL" id="WAA10976.1"/>
    </source>
</evidence>
<evidence type="ECO:0000256" key="10">
    <source>
        <dbReference type="ARBA" id="ARBA00023235"/>
    </source>
</evidence>
<reference evidence="15" key="1">
    <citation type="submission" date="2022-09" db="EMBL/GenBank/DDBJ databases">
        <title>Complete Genomes of Fervidibacillus albus and Fervidibacillus halotolerans isolated from tidal flat sediments.</title>
        <authorList>
            <person name="Kwon K.K."/>
            <person name="Yang S.-H."/>
            <person name="Park M.J."/>
            <person name="Oh H.-M."/>
        </authorList>
    </citation>
    <scope>NUCLEOTIDE SEQUENCE</scope>
    <source>
        <strain evidence="15">MEBiC13591</strain>
    </source>
</reference>
<organism evidence="15 16">
    <name type="scientific">Fervidibacillus albus</name>
    <dbReference type="NCBI Taxonomy" id="2980026"/>
    <lineage>
        <taxon>Bacteria</taxon>
        <taxon>Bacillati</taxon>
        <taxon>Bacillota</taxon>
        <taxon>Bacilli</taxon>
        <taxon>Bacillales</taxon>
        <taxon>Bacillaceae</taxon>
        <taxon>Fervidibacillus</taxon>
    </lineage>
</organism>
<evidence type="ECO:0000256" key="14">
    <source>
        <dbReference type="RuleBase" id="RU003658"/>
    </source>
</evidence>
<evidence type="ECO:0000256" key="12">
    <source>
        <dbReference type="HAMAP-Rule" id="MF_01014"/>
    </source>
</evidence>
<accession>A0A9E8LXN9</accession>
<dbReference type="InterPro" id="IPR006063">
    <property type="entry name" value="HisA_bact_arch"/>
</dbReference>
<dbReference type="FunFam" id="3.20.20.70:FF:000009">
    <property type="entry name" value="1-(5-phosphoribosyl)-5-[(5-phosphoribosylamino)methylideneamino] imidazole-4-carboxamide isomerase"/>
    <property type="match status" value="1"/>
</dbReference>
<dbReference type="InterPro" id="IPR044524">
    <property type="entry name" value="Isoase_HisA-like"/>
</dbReference>
<comment type="subcellular location">
    <subcellularLocation>
        <location evidence="2 12 14">Cytoplasm</location>
    </subcellularLocation>
</comment>
<keyword evidence="9 12" id="KW-0368">Histidine biosynthesis</keyword>
<dbReference type="InterPro" id="IPR023016">
    <property type="entry name" value="HisA/PriA"/>
</dbReference>
<dbReference type="PANTHER" id="PTHR43090:SF2">
    <property type="entry name" value="1-(5-PHOSPHORIBOSYL)-5-[(5-PHOSPHORIBOSYLAMINO)METHYLIDENEAMINO] IMIDAZOLE-4-CARBOXAMIDE ISOMERASE"/>
    <property type="match status" value="1"/>
</dbReference>
<dbReference type="EC" id="5.3.1.16" evidence="5 12"/>
<dbReference type="KEGG" id="faf:OE104_06610"/>
<name>A0A9E8LXN9_9BACI</name>
<evidence type="ECO:0000256" key="7">
    <source>
        <dbReference type="ARBA" id="ARBA00022490"/>
    </source>
</evidence>
<dbReference type="GO" id="GO:0005737">
    <property type="term" value="C:cytoplasm"/>
    <property type="evidence" value="ECO:0007669"/>
    <property type="project" value="UniProtKB-SubCell"/>
</dbReference>
<dbReference type="PANTHER" id="PTHR43090">
    <property type="entry name" value="1-(5-PHOSPHORIBOSYL)-5-[(5-PHOSPHORIBOSYLAMINO)METHYLIDENEAMINO] IMIDAZOLE-4-CARBOXAMIDE ISOMERASE"/>
    <property type="match status" value="1"/>
</dbReference>
<keyword evidence="8 12" id="KW-0028">Amino-acid biosynthesis</keyword>
<dbReference type="Gene3D" id="3.20.20.70">
    <property type="entry name" value="Aldolase class I"/>
    <property type="match status" value="1"/>
</dbReference>
<dbReference type="SUPFAM" id="SSF51366">
    <property type="entry name" value="Ribulose-phoshate binding barrel"/>
    <property type="match status" value="1"/>
</dbReference>
<dbReference type="Pfam" id="PF00977">
    <property type="entry name" value="His_biosynth"/>
    <property type="match status" value="1"/>
</dbReference>
<comment type="similarity">
    <text evidence="4 12 13">Belongs to the HisA/HisF family.</text>
</comment>
<comment type="pathway">
    <text evidence="3 12 14">Amino-acid biosynthesis; L-histidine biosynthesis; L-histidine from 5-phospho-alpha-D-ribose 1-diphosphate: step 4/9.</text>
</comment>
<sequence length="235" mass="25903">MILFPAIDIRDGKCVRLKQGRYDQEEIYGDPVEMARKWEEKGATFLHVVDLDGARKGNDENFPVIASIVQSVNIPIQVGGGIRSIQTIEKYIEIGVNRIIIGTKAVENEDFLKQAVQRFSSKIVVSIDAKNGRVATDGWTKTSDVRAVDFAKSLETIGVQTVIYTDIAKDGMLLGPNFEELKTMTQAVNIRVIASGGITTIRDVQKLNAMNVYGAIIGKALYSGTIELEQLLKEV</sequence>
<evidence type="ECO:0000256" key="13">
    <source>
        <dbReference type="RuleBase" id="RU003657"/>
    </source>
</evidence>
<evidence type="ECO:0000313" key="16">
    <source>
        <dbReference type="Proteomes" id="UP001164718"/>
    </source>
</evidence>
<dbReference type="NCBIfam" id="NF010112">
    <property type="entry name" value="PRK13585.1"/>
    <property type="match status" value="1"/>
</dbReference>
<evidence type="ECO:0000256" key="4">
    <source>
        <dbReference type="ARBA" id="ARBA00009667"/>
    </source>
</evidence>
<dbReference type="Proteomes" id="UP001164718">
    <property type="component" value="Chromosome"/>
</dbReference>
<evidence type="ECO:0000256" key="1">
    <source>
        <dbReference type="ARBA" id="ARBA00000901"/>
    </source>
</evidence>
<keyword evidence="7 12" id="KW-0963">Cytoplasm</keyword>
<dbReference type="CDD" id="cd04732">
    <property type="entry name" value="HisA"/>
    <property type="match status" value="1"/>
</dbReference>
<dbReference type="GO" id="GO:0003949">
    <property type="term" value="F:1-(5-phosphoribosyl)-5-[(5-phosphoribosylamino)methylideneamino]imidazole-4-carboxamide isomerase activity"/>
    <property type="evidence" value="ECO:0007669"/>
    <property type="project" value="UniProtKB-UniRule"/>
</dbReference>
<evidence type="ECO:0000256" key="6">
    <source>
        <dbReference type="ARBA" id="ARBA00018464"/>
    </source>
</evidence>
<evidence type="ECO:0000256" key="8">
    <source>
        <dbReference type="ARBA" id="ARBA00022605"/>
    </source>
</evidence>
<proteinExistence type="inferred from homology"/>
<protein>
    <recommendedName>
        <fullName evidence="6 12">1-(5-phosphoribosyl)-5-[(5-phosphoribosylamino)methylideneamino] imidazole-4-carboxamide isomerase</fullName>
        <ecNumber evidence="5 12">5.3.1.16</ecNumber>
    </recommendedName>
    <alternativeName>
        <fullName evidence="11 12">Phosphoribosylformimino-5-aminoimidazole carboxamide ribotide isomerase</fullName>
    </alternativeName>
</protein>
<keyword evidence="10 12" id="KW-0413">Isomerase</keyword>
<dbReference type="InterPro" id="IPR011060">
    <property type="entry name" value="RibuloseP-bd_barrel"/>
</dbReference>
<evidence type="ECO:0000256" key="2">
    <source>
        <dbReference type="ARBA" id="ARBA00004496"/>
    </source>
</evidence>
<dbReference type="InterPro" id="IPR013785">
    <property type="entry name" value="Aldolase_TIM"/>
</dbReference>
<keyword evidence="16" id="KW-1185">Reference proteome</keyword>
<evidence type="ECO:0000256" key="3">
    <source>
        <dbReference type="ARBA" id="ARBA00005133"/>
    </source>
</evidence>
<dbReference type="GO" id="GO:0000162">
    <property type="term" value="P:L-tryptophan biosynthetic process"/>
    <property type="evidence" value="ECO:0007669"/>
    <property type="project" value="TreeGrafter"/>
</dbReference>
<evidence type="ECO:0000256" key="11">
    <source>
        <dbReference type="ARBA" id="ARBA00030547"/>
    </source>
</evidence>
<feature type="active site" description="Proton acceptor" evidence="12">
    <location>
        <position position="8"/>
    </location>
</feature>
<dbReference type="NCBIfam" id="TIGR00007">
    <property type="entry name" value="1-(5-phosphoribosyl)-5-[(5-phosphoribosylamino)methylideneamino]imidazole-4-carboxamide isomerase"/>
    <property type="match status" value="1"/>
</dbReference>
<dbReference type="GO" id="GO:0000105">
    <property type="term" value="P:L-histidine biosynthetic process"/>
    <property type="evidence" value="ECO:0007669"/>
    <property type="project" value="UniProtKB-UniRule"/>
</dbReference>
<dbReference type="InterPro" id="IPR006062">
    <property type="entry name" value="His_biosynth"/>
</dbReference>
<dbReference type="AlphaFoldDB" id="A0A9E8LXN9"/>
<gene>
    <name evidence="12 15" type="primary">hisA</name>
    <name evidence="15" type="ORF">OE104_06610</name>
</gene>
<comment type="catalytic activity">
    <reaction evidence="1 12 14">
        <text>1-(5-phospho-beta-D-ribosyl)-5-[(5-phospho-beta-D-ribosylamino)methylideneamino]imidazole-4-carboxamide = 5-[(5-phospho-1-deoxy-D-ribulos-1-ylimino)methylamino]-1-(5-phospho-beta-D-ribosyl)imidazole-4-carboxamide</text>
        <dbReference type="Rhea" id="RHEA:15469"/>
        <dbReference type="ChEBI" id="CHEBI:58435"/>
        <dbReference type="ChEBI" id="CHEBI:58525"/>
        <dbReference type="EC" id="5.3.1.16"/>
    </reaction>
</comment>
<evidence type="ECO:0000256" key="5">
    <source>
        <dbReference type="ARBA" id="ARBA00012550"/>
    </source>
</evidence>